<dbReference type="OrthoDB" id="1094345at2759"/>
<sequence length="426" mass="49137">MANISGVDLLSSSLVEEDGVKIISGEDRISLLPESLQCHILSFLATQETVRTSVLSSAWRHLWAQVPIFEIESSKFLNDEACVEFIDKFLNIQSESCLEGFDLVIGKDDSKKDASLYEPCLGKLISRKIQRFGVRCCRNIEMPLTLPSCEALVYLYLFSVRLNDFESLSLPSLKRMFLEDVIFPTDTSPNWVLDTPRLKHLIFKDNQFKSFKIISMRDSVKVFLDVEFEIEDHDLSERNIIYNLLNNFSDVRDLTLTRNTLQMITCLHHLNPLPKFRNLTRLRVTMFLNSSTVILPLVLESCPKLKHLRLRLIIKSNTLADTSLPSKLPSCLVSSLECVELRSHKTDKEIERKLVRYFMDNATKLKKFVLQLCVYREEPDIFGLSKLKFDADELCDLKQHFDSPRRSNLCQFEILPFVLKRPISSS</sequence>
<reference evidence="2" key="1">
    <citation type="submission" date="2020-01" db="EMBL/GenBank/DDBJ databases">
        <authorList>
            <person name="Mishra B."/>
        </authorList>
    </citation>
    <scope>NUCLEOTIDE SEQUENCE [LARGE SCALE GENOMIC DNA]</scope>
</reference>
<dbReference type="Gene3D" id="3.80.10.10">
    <property type="entry name" value="Ribonuclease Inhibitor"/>
    <property type="match status" value="1"/>
</dbReference>
<dbReference type="InterPro" id="IPR053781">
    <property type="entry name" value="F-box_AtFBL13-like"/>
</dbReference>
<dbReference type="EMBL" id="CACVBM020001573">
    <property type="protein sequence ID" value="CAA7054400.1"/>
    <property type="molecule type" value="Genomic_DNA"/>
</dbReference>
<evidence type="ECO:0000313" key="2">
    <source>
        <dbReference type="EMBL" id="CAA7054400.1"/>
    </source>
</evidence>
<feature type="domain" description="FBD" evidence="1">
    <location>
        <begin position="330"/>
        <end position="415"/>
    </location>
</feature>
<dbReference type="InterPro" id="IPR006566">
    <property type="entry name" value="FBD"/>
</dbReference>
<dbReference type="Pfam" id="PF00646">
    <property type="entry name" value="F-box"/>
    <property type="match status" value="1"/>
</dbReference>
<dbReference type="Pfam" id="PF08387">
    <property type="entry name" value="FBD"/>
    <property type="match status" value="1"/>
</dbReference>
<dbReference type="CDD" id="cd22160">
    <property type="entry name" value="F-box_AtFBL13-like"/>
    <property type="match status" value="1"/>
</dbReference>
<dbReference type="Gene3D" id="1.20.1280.50">
    <property type="match status" value="1"/>
</dbReference>
<dbReference type="PANTHER" id="PTHR31900">
    <property type="entry name" value="F-BOX/RNI SUPERFAMILY PROTEIN-RELATED"/>
    <property type="match status" value="1"/>
</dbReference>
<protein>
    <recommendedName>
        <fullName evidence="1">FBD domain-containing protein</fullName>
    </recommendedName>
</protein>
<dbReference type="SUPFAM" id="SSF52047">
    <property type="entry name" value="RNI-like"/>
    <property type="match status" value="1"/>
</dbReference>
<comment type="caution">
    <text evidence="2">The sequence shown here is derived from an EMBL/GenBank/DDBJ whole genome shotgun (WGS) entry which is preliminary data.</text>
</comment>
<organism evidence="2 3">
    <name type="scientific">Microthlaspi erraticum</name>
    <dbReference type="NCBI Taxonomy" id="1685480"/>
    <lineage>
        <taxon>Eukaryota</taxon>
        <taxon>Viridiplantae</taxon>
        <taxon>Streptophyta</taxon>
        <taxon>Embryophyta</taxon>
        <taxon>Tracheophyta</taxon>
        <taxon>Spermatophyta</taxon>
        <taxon>Magnoliopsida</taxon>
        <taxon>eudicotyledons</taxon>
        <taxon>Gunneridae</taxon>
        <taxon>Pentapetalae</taxon>
        <taxon>rosids</taxon>
        <taxon>malvids</taxon>
        <taxon>Brassicales</taxon>
        <taxon>Brassicaceae</taxon>
        <taxon>Coluteocarpeae</taxon>
        <taxon>Microthlaspi</taxon>
    </lineage>
</organism>
<dbReference type="AlphaFoldDB" id="A0A6D2KQZ6"/>
<keyword evidence="3" id="KW-1185">Reference proteome</keyword>
<proteinExistence type="predicted"/>
<dbReference type="InterPro" id="IPR032675">
    <property type="entry name" value="LRR_dom_sf"/>
</dbReference>
<dbReference type="InterPro" id="IPR001810">
    <property type="entry name" value="F-box_dom"/>
</dbReference>
<dbReference type="InterPro" id="IPR036047">
    <property type="entry name" value="F-box-like_dom_sf"/>
</dbReference>
<name>A0A6D2KQZ6_9BRAS</name>
<gene>
    <name evidence="2" type="ORF">MERR_LOCUS41636</name>
</gene>
<dbReference type="SMART" id="SM00579">
    <property type="entry name" value="FBD"/>
    <property type="match status" value="1"/>
</dbReference>
<accession>A0A6D2KQZ6</accession>
<evidence type="ECO:0000259" key="1">
    <source>
        <dbReference type="SMART" id="SM00579"/>
    </source>
</evidence>
<dbReference type="PANTHER" id="PTHR31900:SF25">
    <property type="entry name" value="FBD DOMAIN-CONTAINING PROTEIN"/>
    <property type="match status" value="1"/>
</dbReference>
<dbReference type="InterPro" id="IPR050232">
    <property type="entry name" value="FBL13/AtMIF1-like"/>
</dbReference>
<dbReference type="SUPFAM" id="SSF81383">
    <property type="entry name" value="F-box domain"/>
    <property type="match status" value="1"/>
</dbReference>
<dbReference type="Proteomes" id="UP000467841">
    <property type="component" value="Unassembled WGS sequence"/>
</dbReference>
<evidence type="ECO:0000313" key="3">
    <source>
        <dbReference type="Proteomes" id="UP000467841"/>
    </source>
</evidence>